<protein>
    <recommendedName>
        <fullName evidence="4">Recombinase domain-containing protein</fullName>
    </recommendedName>
</protein>
<name>A0A4R3KC83_9FIRM</name>
<evidence type="ECO:0000256" key="1">
    <source>
        <dbReference type="SAM" id="MobiDB-lite"/>
    </source>
</evidence>
<evidence type="ECO:0008006" key="4">
    <source>
        <dbReference type="Google" id="ProtNLM"/>
    </source>
</evidence>
<dbReference type="Proteomes" id="UP000295726">
    <property type="component" value="Unassembled WGS sequence"/>
</dbReference>
<keyword evidence="3" id="KW-1185">Reference proteome</keyword>
<comment type="caution">
    <text evidence="2">The sequence shown here is derived from an EMBL/GenBank/DDBJ whole genome shotgun (WGS) entry which is preliminary data.</text>
</comment>
<dbReference type="EMBL" id="SLZZ01000006">
    <property type="protein sequence ID" value="TCS80251.1"/>
    <property type="molecule type" value="Genomic_DNA"/>
</dbReference>
<evidence type="ECO:0000313" key="3">
    <source>
        <dbReference type="Proteomes" id="UP000295726"/>
    </source>
</evidence>
<feature type="region of interest" description="Disordered" evidence="1">
    <location>
        <begin position="44"/>
        <end position="83"/>
    </location>
</feature>
<reference evidence="2 3" key="1">
    <citation type="submission" date="2019-03" db="EMBL/GenBank/DDBJ databases">
        <title>Genomic Encyclopedia of Type Strains, Phase IV (KMG-IV): sequencing the most valuable type-strain genomes for metagenomic binning, comparative biology and taxonomic classification.</title>
        <authorList>
            <person name="Goeker M."/>
        </authorList>
    </citation>
    <scope>NUCLEOTIDE SEQUENCE [LARGE SCALE GENOMIC DNA]</scope>
    <source>
        <strain evidence="2 3">DSM 29489</strain>
    </source>
</reference>
<gene>
    <name evidence="2" type="ORF">EDD59_10677</name>
</gene>
<proteinExistence type="predicted"/>
<dbReference type="AlphaFoldDB" id="A0A4R3KC83"/>
<accession>A0A4R3KC83</accession>
<sequence>MALAKAAHEAGIETWHGSAKRLLENRHFLGDDYYPAIIDQQTYNKAQAERQRRAEKLGRTNRKKQPPDTRKPPTRFKLSAPESIYDDPKQQAEYLYSLIESEVQ</sequence>
<feature type="compositionally biased region" description="Basic and acidic residues" evidence="1">
    <location>
        <begin position="47"/>
        <end position="58"/>
    </location>
</feature>
<organism evidence="2 3">
    <name type="scientific">Muricomes intestini</name>
    <dbReference type="NCBI Taxonomy" id="1796634"/>
    <lineage>
        <taxon>Bacteria</taxon>
        <taxon>Bacillati</taxon>
        <taxon>Bacillota</taxon>
        <taxon>Clostridia</taxon>
        <taxon>Lachnospirales</taxon>
        <taxon>Lachnospiraceae</taxon>
        <taxon>Muricomes</taxon>
    </lineage>
</organism>
<evidence type="ECO:0000313" key="2">
    <source>
        <dbReference type="EMBL" id="TCS80251.1"/>
    </source>
</evidence>